<dbReference type="RefSeq" id="WP_076617909.1">
    <property type="nucleotide sequence ID" value="NZ_CP019323.1"/>
</dbReference>
<dbReference type="Proteomes" id="UP000187499">
    <property type="component" value="Chromosome"/>
</dbReference>
<keyword evidence="2" id="KW-1185">Reference proteome</keyword>
<evidence type="ECO:0000313" key="2">
    <source>
        <dbReference type="Proteomes" id="UP000187499"/>
    </source>
</evidence>
<sequence>MSVKTENTRINKEKKSLKEAFVEIPDKKRDIADKLIERLAFMTITLQNLEDDVKENGATYMMENGKQKMLVENPAQKSYNTMINRFTATYDKLIGLLPKDVPMPAKTDDDANFKQFLGERND</sequence>
<gene>
    <name evidence="1" type="ORF">BTM29_11410</name>
</gene>
<accession>A0A1P8Q5I4</accession>
<dbReference type="KEGG" id="lalw:BTM29_11410"/>
<evidence type="ECO:0000313" key="1">
    <source>
        <dbReference type="EMBL" id="APX73122.1"/>
    </source>
</evidence>
<proteinExistence type="predicted"/>
<reference evidence="2" key="1">
    <citation type="submission" date="2016-12" db="EMBL/GenBank/DDBJ databases">
        <authorList>
            <person name="Jung M.Y."/>
            <person name="Lee S.H."/>
        </authorList>
    </citation>
    <scope>NUCLEOTIDE SEQUENCE [LARGE SCALE GENOMIC DNA]</scope>
    <source>
        <strain evidence="2">WiKim39</strain>
    </source>
</reference>
<dbReference type="STRING" id="1847728.BTM29_11410"/>
<dbReference type="AlphaFoldDB" id="A0A1P8Q5I4"/>
<name>A0A1P8Q5I4_9LACO</name>
<evidence type="ECO:0008006" key="3">
    <source>
        <dbReference type="Google" id="ProtNLM"/>
    </source>
</evidence>
<protein>
    <recommendedName>
        <fullName evidence="3">Terminase</fullName>
    </recommendedName>
</protein>
<dbReference type="OrthoDB" id="3196710at2"/>
<dbReference type="EMBL" id="CP019323">
    <property type="protein sequence ID" value="APX73122.1"/>
    <property type="molecule type" value="Genomic_DNA"/>
</dbReference>
<organism evidence="1 2">
    <name type="scientific">Companilactobacillus allii</name>
    <dbReference type="NCBI Taxonomy" id="1847728"/>
    <lineage>
        <taxon>Bacteria</taxon>
        <taxon>Bacillati</taxon>
        <taxon>Bacillota</taxon>
        <taxon>Bacilli</taxon>
        <taxon>Lactobacillales</taxon>
        <taxon>Lactobacillaceae</taxon>
        <taxon>Companilactobacillus</taxon>
    </lineage>
</organism>